<reference evidence="1 2" key="1">
    <citation type="submission" date="2016-01" db="EMBL/GenBank/DDBJ databases">
        <title>The new phylogeny of the genus Mycobacterium.</title>
        <authorList>
            <person name="Tarcisio F."/>
            <person name="Conor M."/>
            <person name="Antonella G."/>
            <person name="Elisabetta G."/>
            <person name="Giulia F.S."/>
            <person name="Sara T."/>
            <person name="Anna F."/>
            <person name="Clotilde B."/>
            <person name="Roberto B."/>
            <person name="Veronica D.S."/>
            <person name="Fabio R."/>
            <person name="Monica P."/>
            <person name="Olivier J."/>
            <person name="Enrico T."/>
            <person name="Nicola S."/>
        </authorList>
    </citation>
    <scope>NUCLEOTIDE SEQUENCE [LARGE SCALE GENOMIC DNA]</scope>
    <source>
        <strain evidence="1 2">DSM 44179</strain>
    </source>
</reference>
<dbReference type="Pfam" id="PF13669">
    <property type="entry name" value="Glyoxalase_4"/>
    <property type="match status" value="1"/>
</dbReference>
<dbReference type="InterPro" id="IPR029068">
    <property type="entry name" value="Glyas_Bleomycin-R_OHBP_Dase"/>
</dbReference>
<name>A0A1X1RJI6_MYCFA</name>
<dbReference type="SUPFAM" id="SSF54593">
    <property type="entry name" value="Glyoxalase/Bleomycin resistance protein/Dihydroxybiphenyl dioxygenase"/>
    <property type="match status" value="1"/>
</dbReference>
<dbReference type="EMBL" id="LQOJ01000018">
    <property type="protein sequence ID" value="ORV07758.1"/>
    <property type="molecule type" value="Genomic_DNA"/>
</dbReference>
<organism evidence="1 2">
    <name type="scientific">Mycolicibacterium fallax</name>
    <name type="common">Mycobacterium fallax</name>
    <dbReference type="NCBI Taxonomy" id="1793"/>
    <lineage>
        <taxon>Bacteria</taxon>
        <taxon>Bacillati</taxon>
        <taxon>Actinomycetota</taxon>
        <taxon>Actinomycetes</taxon>
        <taxon>Mycobacteriales</taxon>
        <taxon>Mycobacteriaceae</taxon>
        <taxon>Mycolicibacterium</taxon>
    </lineage>
</organism>
<dbReference type="RefSeq" id="WP_085093096.1">
    <property type="nucleotide sequence ID" value="NZ_AP022603.1"/>
</dbReference>
<dbReference type="InterPro" id="IPR037523">
    <property type="entry name" value="VOC_core"/>
</dbReference>
<evidence type="ECO:0000313" key="2">
    <source>
        <dbReference type="Proteomes" id="UP000193484"/>
    </source>
</evidence>
<gene>
    <name evidence="1" type="ORF">AWC04_03485</name>
</gene>
<dbReference type="Proteomes" id="UP000193484">
    <property type="component" value="Unassembled WGS sequence"/>
</dbReference>
<protein>
    <submittedName>
        <fullName evidence="1">Bleomycin resistance protein</fullName>
    </submittedName>
</protein>
<dbReference type="STRING" id="1793.AWC04_03485"/>
<dbReference type="PROSITE" id="PS51819">
    <property type="entry name" value="VOC"/>
    <property type="match status" value="1"/>
</dbReference>
<proteinExistence type="predicted"/>
<accession>A0A1X1RJI6</accession>
<dbReference type="Gene3D" id="3.10.180.10">
    <property type="entry name" value="2,3-Dihydroxybiphenyl 1,2-Dioxygenase, domain 1"/>
    <property type="match status" value="1"/>
</dbReference>
<keyword evidence="2" id="KW-1185">Reference proteome</keyword>
<sequence length="161" mass="17230">MTATTPLRAADLYHSGIVVDDFDGAAARLTAATGCSWTRPLEYTVAVRIWDAGGETVDVDMPFRVAFTVGAPHLELVAAVPGTVWTETPGRAVHHLGYWVDDIAAAAAGLRRAGYTLEAAPADDTLHTFGYFIDPSGVRIEIVDRALFPDWPGFLAQLSTS</sequence>
<evidence type="ECO:0000313" key="1">
    <source>
        <dbReference type="EMBL" id="ORV07758.1"/>
    </source>
</evidence>
<comment type="caution">
    <text evidence="1">The sequence shown here is derived from an EMBL/GenBank/DDBJ whole genome shotgun (WGS) entry which is preliminary data.</text>
</comment>
<dbReference type="AlphaFoldDB" id="A0A1X1RJI6"/>